<evidence type="ECO:0000313" key="4">
    <source>
        <dbReference type="EMBL" id="PIR71650.1"/>
    </source>
</evidence>
<dbReference type="PROSITE" id="PS00893">
    <property type="entry name" value="NUDIX_BOX"/>
    <property type="match status" value="1"/>
</dbReference>
<proteinExistence type="inferred from homology"/>
<keyword evidence="1 2" id="KW-0378">Hydrolase</keyword>
<dbReference type="PANTHER" id="PTHR43736:SF1">
    <property type="entry name" value="DIHYDRONEOPTERIN TRIPHOSPHATE DIPHOSPHATASE"/>
    <property type="match status" value="1"/>
</dbReference>
<evidence type="ECO:0000313" key="5">
    <source>
        <dbReference type="Proteomes" id="UP000228909"/>
    </source>
</evidence>
<name>A0A2H0TJB9_9BACT</name>
<comment type="similarity">
    <text evidence="2">Belongs to the Nudix hydrolase family.</text>
</comment>
<sequence length="136" mass="15837">MKKPKSPILTVDGILLEKGRVLLAKRSIPPFFGFWVLPGGHVDYGETVEKAIKREMKEELGVPVKIKKLFGVYSDPKRDPRYHTASVVYLLEKTKGRIRLNHESSEFRYFSLKNLPKKIGFDHQKILNDLRKKRFN</sequence>
<dbReference type="InterPro" id="IPR020476">
    <property type="entry name" value="Nudix_hydrolase"/>
</dbReference>
<dbReference type="InterPro" id="IPR015797">
    <property type="entry name" value="NUDIX_hydrolase-like_dom_sf"/>
</dbReference>
<dbReference type="EMBL" id="PFCK01000038">
    <property type="protein sequence ID" value="PIR71650.1"/>
    <property type="molecule type" value="Genomic_DNA"/>
</dbReference>
<dbReference type="Pfam" id="PF00293">
    <property type="entry name" value="NUDIX"/>
    <property type="match status" value="1"/>
</dbReference>
<feature type="domain" description="Nudix hydrolase" evidence="3">
    <location>
        <begin position="1"/>
        <end position="134"/>
    </location>
</feature>
<dbReference type="SUPFAM" id="SSF55811">
    <property type="entry name" value="Nudix"/>
    <property type="match status" value="1"/>
</dbReference>
<dbReference type="AlphaFoldDB" id="A0A2H0TJB9"/>
<comment type="caution">
    <text evidence="4">The sequence shown here is derived from an EMBL/GenBank/DDBJ whole genome shotgun (WGS) entry which is preliminary data.</text>
</comment>
<dbReference type="PANTHER" id="PTHR43736">
    <property type="entry name" value="ADP-RIBOSE PYROPHOSPHATASE"/>
    <property type="match status" value="1"/>
</dbReference>
<dbReference type="Gene3D" id="3.90.79.10">
    <property type="entry name" value="Nucleoside Triphosphate Pyrophosphohydrolase"/>
    <property type="match status" value="1"/>
</dbReference>
<reference evidence="5" key="1">
    <citation type="submission" date="2017-09" db="EMBL/GenBank/DDBJ databases">
        <title>Depth-based differentiation of microbial function through sediment-hosted aquifers and enrichment of novel symbionts in the deep terrestrial subsurface.</title>
        <authorList>
            <person name="Probst A.J."/>
            <person name="Ladd B."/>
            <person name="Jarett J.K."/>
            <person name="Geller-Mcgrath D.E."/>
            <person name="Sieber C.M.K."/>
            <person name="Emerson J.B."/>
            <person name="Anantharaman K."/>
            <person name="Thomas B.C."/>
            <person name="Malmstrom R."/>
            <person name="Stieglmeier M."/>
            <person name="Klingl A."/>
            <person name="Woyke T."/>
            <person name="Ryan C.M."/>
            <person name="Banfield J.F."/>
        </authorList>
    </citation>
    <scope>NUCLEOTIDE SEQUENCE [LARGE SCALE GENOMIC DNA]</scope>
</reference>
<evidence type="ECO:0000259" key="3">
    <source>
        <dbReference type="PROSITE" id="PS51462"/>
    </source>
</evidence>
<dbReference type="InterPro" id="IPR000086">
    <property type="entry name" value="NUDIX_hydrolase_dom"/>
</dbReference>
<dbReference type="PRINTS" id="PR00502">
    <property type="entry name" value="NUDIXFAMILY"/>
</dbReference>
<accession>A0A2H0TJB9</accession>
<organism evidence="4 5">
    <name type="scientific">Candidatus Nealsonbacteria bacterium CG10_big_fil_rev_8_21_14_0_10_37_25</name>
    <dbReference type="NCBI Taxonomy" id="1974711"/>
    <lineage>
        <taxon>Bacteria</taxon>
        <taxon>Candidatus Nealsoniibacteriota</taxon>
    </lineage>
</organism>
<dbReference type="PROSITE" id="PS51462">
    <property type="entry name" value="NUDIX"/>
    <property type="match status" value="1"/>
</dbReference>
<evidence type="ECO:0000256" key="2">
    <source>
        <dbReference type="RuleBase" id="RU003476"/>
    </source>
</evidence>
<dbReference type="Proteomes" id="UP000228909">
    <property type="component" value="Unassembled WGS sequence"/>
</dbReference>
<dbReference type="CDD" id="cd18873">
    <property type="entry name" value="NUDIX_NadM_like"/>
    <property type="match status" value="1"/>
</dbReference>
<gene>
    <name evidence="4" type="ORF">COU43_01390</name>
</gene>
<dbReference type="GO" id="GO:0016787">
    <property type="term" value="F:hydrolase activity"/>
    <property type="evidence" value="ECO:0007669"/>
    <property type="project" value="UniProtKB-KW"/>
</dbReference>
<dbReference type="InterPro" id="IPR020084">
    <property type="entry name" value="NUDIX_hydrolase_CS"/>
</dbReference>
<evidence type="ECO:0000256" key="1">
    <source>
        <dbReference type="ARBA" id="ARBA00022801"/>
    </source>
</evidence>
<protein>
    <submittedName>
        <fullName evidence="4">ADP-ribose pyrophosphatase</fullName>
    </submittedName>
</protein>